<protein>
    <submittedName>
        <fullName evidence="2">Uncharacterized protein</fullName>
    </submittedName>
</protein>
<evidence type="ECO:0000313" key="2">
    <source>
        <dbReference type="EMBL" id="KZV95437.1"/>
    </source>
</evidence>
<dbReference type="AlphaFoldDB" id="A0A165JWK1"/>
<keyword evidence="3" id="KW-1185">Reference proteome</keyword>
<gene>
    <name evidence="2" type="ORF">EXIGLDRAFT_475002</name>
</gene>
<proteinExistence type="predicted"/>
<evidence type="ECO:0000256" key="1">
    <source>
        <dbReference type="SAM" id="MobiDB-lite"/>
    </source>
</evidence>
<name>A0A165JWK1_EXIGL</name>
<feature type="region of interest" description="Disordered" evidence="1">
    <location>
        <begin position="1"/>
        <end position="32"/>
    </location>
</feature>
<evidence type="ECO:0000313" key="3">
    <source>
        <dbReference type="Proteomes" id="UP000077266"/>
    </source>
</evidence>
<dbReference type="EMBL" id="KV425957">
    <property type="protein sequence ID" value="KZV95437.1"/>
    <property type="molecule type" value="Genomic_DNA"/>
</dbReference>
<accession>A0A165JWK1</accession>
<reference evidence="2 3" key="1">
    <citation type="journal article" date="2016" name="Mol. Biol. Evol.">
        <title>Comparative Genomics of Early-Diverging Mushroom-Forming Fungi Provides Insights into the Origins of Lignocellulose Decay Capabilities.</title>
        <authorList>
            <person name="Nagy L.G."/>
            <person name="Riley R."/>
            <person name="Tritt A."/>
            <person name="Adam C."/>
            <person name="Daum C."/>
            <person name="Floudas D."/>
            <person name="Sun H."/>
            <person name="Yadav J.S."/>
            <person name="Pangilinan J."/>
            <person name="Larsson K.H."/>
            <person name="Matsuura K."/>
            <person name="Barry K."/>
            <person name="Labutti K."/>
            <person name="Kuo R."/>
            <person name="Ohm R.A."/>
            <person name="Bhattacharya S.S."/>
            <person name="Shirouzu T."/>
            <person name="Yoshinaga Y."/>
            <person name="Martin F.M."/>
            <person name="Grigoriev I.V."/>
            <person name="Hibbett D.S."/>
        </authorList>
    </citation>
    <scope>NUCLEOTIDE SEQUENCE [LARGE SCALE GENOMIC DNA]</scope>
    <source>
        <strain evidence="2 3">HHB12029</strain>
    </source>
</reference>
<organism evidence="2 3">
    <name type="scientific">Exidia glandulosa HHB12029</name>
    <dbReference type="NCBI Taxonomy" id="1314781"/>
    <lineage>
        <taxon>Eukaryota</taxon>
        <taxon>Fungi</taxon>
        <taxon>Dikarya</taxon>
        <taxon>Basidiomycota</taxon>
        <taxon>Agaricomycotina</taxon>
        <taxon>Agaricomycetes</taxon>
        <taxon>Auriculariales</taxon>
        <taxon>Exidiaceae</taxon>
        <taxon>Exidia</taxon>
    </lineage>
</organism>
<dbReference type="Proteomes" id="UP000077266">
    <property type="component" value="Unassembled WGS sequence"/>
</dbReference>
<feature type="compositionally biased region" description="Basic and acidic residues" evidence="1">
    <location>
        <begin position="15"/>
        <end position="32"/>
    </location>
</feature>
<dbReference type="InParanoid" id="A0A165JWK1"/>
<sequence length="107" mass="11966">MRHRAGRASAQAVSRRLERAQNKTDQRPARFAESRWTVLPRSTKRRASHVDGLRRGFEIDVLATVVCAGGPRARVESGPAYDACRALFVIQHDIACARGDGLQRVLW</sequence>